<dbReference type="PANTHER" id="PTHR10972">
    <property type="entry name" value="OXYSTEROL-BINDING PROTEIN-RELATED"/>
    <property type="match status" value="1"/>
</dbReference>
<evidence type="ECO:0000256" key="5">
    <source>
        <dbReference type="ARBA" id="ARBA00023121"/>
    </source>
</evidence>
<dbReference type="InterPro" id="IPR037239">
    <property type="entry name" value="OSBP_sf"/>
</dbReference>
<accession>A0AAD8Z7E1</accession>
<evidence type="ECO:0000313" key="11">
    <source>
        <dbReference type="Proteomes" id="UP001239994"/>
    </source>
</evidence>
<dbReference type="SUPFAM" id="SSF144000">
    <property type="entry name" value="Oxysterol-binding protein-like"/>
    <property type="match status" value="1"/>
</dbReference>
<dbReference type="Gene3D" id="2.30.29.30">
    <property type="entry name" value="Pleckstrin-homology domain (PH domain)/Phosphotyrosine-binding domain (PTB)"/>
    <property type="match status" value="1"/>
</dbReference>
<dbReference type="Pfam" id="PF01237">
    <property type="entry name" value="Oxysterol_BP"/>
    <property type="match status" value="1"/>
</dbReference>
<gene>
    <name evidence="10" type="ORF">P4O66_010878</name>
</gene>
<dbReference type="GO" id="GO:0005886">
    <property type="term" value="C:plasma membrane"/>
    <property type="evidence" value="ECO:0007669"/>
    <property type="project" value="TreeGrafter"/>
</dbReference>
<keyword evidence="7" id="KW-0445">Lipid transport</keyword>
<evidence type="ECO:0000256" key="1">
    <source>
        <dbReference type="ARBA" id="ARBA00004496"/>
    </source>
</evidence>
<comment type="similarity">
    <text evidence="2 6">Belongs to the OSBP family.</text>
</comment>
<name>A0AAD8Z7E1_9TELE</name>
<proteinExistence type="inferred from homology"/>
<dbReference type="Proteomes" id="UP001239994">
    <property type="component" value="Unassembled WGS sequence"/>
</dbReference>
<dbReference type="GO" id="GO:0005829">
    <property type="term" value="C:cytosol"/>
    <property type="evidence" value="ECO:0007669"/>
    <property type="project" value="TreeGrafter"/>
</dbReference>
<dbReference type="GO" id="GO:0120009">
    <property type="term" value="P:intermembrane lipid transfer"/>
    <property type="evidence" value="ECO:0007669"/>
    <property type="project" value="UniProtKB-ARBA"/>
</dbReference>
<evidence type="ECO:0000256" key="3">
    <source>
        <dbReference type="ARBA" id="ARBA00022490"/>
    </source>
</evidence>
<dbReference type="AlphaFoldDB" id="A0AAD8Z7E1"/>
<feature type="region of interest" description="Disordered" evidence="8">
    <location>
        <begin position="775"/>
        <end position="795"/>
    </location>
</feature>
<keyword evidence="5" id="KW-0446">Lipid-binding</keyword>
<dbReference type="InterPro" id="IPR011993">
    <property type="entry name" value="PH-like_dom_sf"/>
</dbReference>
<evidence type="ECO:0000256" key="8">
    <source>
        <dbReference type="SAM" id="MobiDB-lite"/>
    </source>
</evidence>
<feature type="domain" description="Pleckstrin homology" evidence="9">
    <location>
        <begin position="43"/>
        <end position="117"/>
    </location>
</feature>
<keyword evidence="4" id="KW-0597">Phosphoprotein</keyword>
<dbReference type="PROSITE" id="PS01013">
    <property type="entry name" value="OSBP"/>
    <property type="match status" value="1"/>
</dbReference>
<feature type="region of interest" description="Disordered" evidence="8">
    <location>
        <begin position="1"/>
        <end position="43"/>
    </location>
</feature>
<feature type="region of interest" description="Disordered" evidence="8">
    <location>
        <begin position="279"/>
        <end position="298"/>
    </location>
</feature>
<keyword evidence="11" id="KW-1185">Reference proteome</keyword>
<dbReference type="SUPFAM" id="SSF50729">
    <property type="entry name" value="PH domain-like"/>
    <property type="match status" value="1"/>
</dbReference>
<dbReference type="InterPro" id="IPR018494">
    <property type="entry name" value="Oxysterol-bd_CS"/>
</dbReference>
<evidence type="ECO:0000256" key="6">
    <source>
        <dbReference type="RuleBase" id="RU003844"/>
    </source>
</evidence>
<protein>
    <recommendedName>
        <fullName evidence="7">Oxysterol-binding protein</fullName>
    </recommendedName>
</protein>
<evidence type="ECO:0000256" key="2">
    <source>
        <dbReference type="ARBA" id="ARBA00008842"/>
    </source>
</evidence>
<evidence type="ECO:0000259" key="9">
    <source>
        <dbReference type="Pfam" id="PF15409"/>
    </source>
</evidence>
<evidence type="ECO:0000256" key="7">
    <source>
        <dbReference type="RuleBase" id="RU003845"/>
    </source>
</evidence>
<dbReference type="InterPro" id="IPR041680">
    <property type="entry name" value="PH_8"/>
</dbReference>
<dbReference type="GO" id="GO:0097038">
    <property type="term" value="C:perinuclear endoplasmic reticulum"/>
    <property type="evidence" value="ECO:0007669"/>
    <property type="project" value="TreeGrafter"/>
</dbReference>
<dbReference type="InterPro" id="IPR000648">
    <property type="entry name" value="Oxysterol-bd"/>
</dbReference>
<dbReference type="GO" id="GO:0031965">
    <property type="term" value="C:nuclear membrane"/>
    <property type="evidence" value="ECO:0007669"/>
    <property type="project" value="TreeGrafter"/>
</dbReference>
<dbReference type="Gene3D" id="3.30.70.3490">
    <property type="match status" value="1"/>
</dbReference>
<sequence length="834" mass="94544">MEPNVSSLDCSKSRMCAPDQTPAGWHRPAHSRSRSTSSSSHSRQRYFVLEKGILRYSKNQYDVSNSKGKLRGSVDVSLAVMSVNKKARRIDLDTGHILYHIMAKSHDLFYMWVNKLSIHRMYKRNEVAFIHNGFLQALSQDRNTAQRKNSMQEVSVSISSSNDVPAQTAKISSGNPEINEAKVSAWLQQTQDPDNCTQELNRCQTDLSDLKLLVQKLHSLDSGQAANNGELQRIHSMQVLWFKKCVRVGLVKTCPFSLSPEFAFLLQFSSKHLSASSHLGTSVPSIPDSTSSQLAPPVSSSFESQKLFQDICTMSQRLQMSLSAVHEALSQEYHRIQEAWTSGELRQNTSVQINNLCTTLTELDMQSHQTQIHSRSECSDSEESFHTVTLRKSVRRSSSFTPSVADSTAEYFDACNDIHHTEASDESGLSDASSASEPDEDRATAAWKYRASLSKAPTKLRQGQWSTSRRTSLLATCPDNSHVGLISILYNNIGKDLSLVSMPVVLNEPVNLIQRLCEELEYSELLDTANETDDPYQRMVYIAAFAISGYATAQYRNRYKPFNPVLGETFECVREDRGFRYIGEQVSHHPPISACHAVSENFCFWQDQRWRNRFWGKSLEIIPTGMVNVTLPKYGDHYEWNKVVTCVQNVLSQQRYLEHYGEVVIRNLNNSLCTCNITFVKSRYWGSDTNKNAVQGQVLDQSGNVVHRFGGFWHEGIFCDTLPNPQCIWKPHLQPKDYNLYYGFSSFAMEMNELTPDLTPLLPLTDTRLRPDQRLLEEGEVKEADKKKDEVEEKQRARRKLLAKKGEEHIPRFFRVLQSSGPDMCYSSVAGELG</sequence>
<dbReference type="Gene3D" id="2.40.160.120">
    <property type="match status" value="1"/>
</dbReference>
<feature type="compositionally biased region" description="Polar residues" evidence="8">
    <location>
        <begin position="1"/>
        <end position="10"/>
    </location>
</feature>
<organism evidence="10 11">
    <name type="scientific">Electrophorus voltai</name>
    <dbReference type="NCBI Taxonomy" id="2609070"/>
    <lineage>
        <taxon>Eukaryota</taxon>
        <taxon>Metazoa</taxon>
        <taxon>Chordata</taxon>
        <taxon>Craniata</taxon>
        <taxon>Vertebrata</taxon>
        <taxon>Euteleostomi</taxon>
        <taxon>Actinopterygii</taxon>
        <taxon>Neopterygii</taxon>
        <taxon>Teleostei</taxon>
        <taxon>Ostariophysi</taxon>
        <taxon>Gymnotiformes</taxon>
        <taxon>Gymnotoidei</taxon>
        <taxon>Gymnotidae</taxon>
        <taxon>Electrophorus</taxon>
    </lineage>
</organism>
<dbReference type="GO" id="GO:0015485">
    <property type="term" value="F:cholesterol binding"/>
    <property type="evidence" value="ECO:0007669"/>
    <property type="project" value="TreeGrafter"/>
</dbReference>
<keyword evidence="7" id="KW-0813">Transport</keyword>
<dbReference type="Pfam" id="PF15409">
    <property type="entry name" value="PH_8"/>
    <property type="match status" value="1"/>
</dbReference>
<feature type="region of interest" description="Disordered" evidence="8">
    <location>
        <begin position="422"/>
        <end position="441"/>
    </location>
</feature>
<comment type="subcellular location">
    <subcellularLocation>
        <location evidence="1">Cytoplasm</location>
    </subcellularLocation>
</comment>
<reference evidence="10" key="1">
    <citation type="submission" date="2023-03" db="EMBL/GenBank/DDBJ databases">
        <title>Electrophorus voltai genome.</title>
        <authorList>
            <person name="Bian C."/>
        </authorList>
    </citation>
    <scope>NUCLEOTIDE SEQUENCE</scope>
    <source>
        <strain evidence="10">CB-2022</strain>
        <tissue evidence="10">Muscle</tissue>
    </source>
</reference>
<comment type="caution">
    <text evidence="10">The sequence shown here is derived from an EMBL/GenBank/DDBJ whole genome shotgun (WGS) entry which is preliminary data.</text>
</comment>
<evidence type="ECO:0000256" key="4">
    <source>
        <dbReference type="ARBA" id="ARBA00022553"/>
    </source>
</evidence>
<dbReference type="EMBL" id="JAROKS010000017">
    <property type="protein sequence ID" value="KAK1793975.1"/>
    <property type="molecule type" value="Genomic_DNA"/>
</dbReference>
<evidence type="ECO:0000313" key="10">
    <source>
        <dbReference type="EMBL" id="KAK1793975.1"/>
    </source>
</evidence>
<dbReference type="PANTHER" id="PTHR10972:SF146">
    <property type="entry name" value="OXYSTEROL-BINDING PROTEIN"/>
    <property type="match status" value="1"/>
</dbReference>
<keyword evidence="3" id="KW-0963">Cytoplasm</keyword>
<dbReference type="FunFam" id="2.40.160.120:FF:000001">
    <property type="entry name" value="Oxysterol-binding protein"/>
    <property type="match status" value="1"/>
</dbReference>